<accession>A0A7I4Z4I9</accession>
<name>A0A7I4Z4I9_HAECO</name>
<keyword evidence="1" id="KW-1185">Reference proteome</keyword>
<dbReference type="Proteomes" id="UP000025227">
    <property type="component" value="Unplaced"/>
</dbReference>
<protein>
    <submittedName>
        <fullName evidence="2">RGS domain-containing protein</fullName>
    </submittedName>
</protein>
<dbReference type="AlphaFoldDB" id="A0A7I4Z4I9"/>
<dbReference type="WBParaSite" id="HCON_00182740-00001">
    <property type="protein sequence ID" value="HCON_00182740-00001"/>
    <property type="gene ID" value="HCON_00182740"/>
</dbReference>
<evidence type="ECO:0000313" key="1">
    <source>
        <dbReference type="Proteomes" id="UP000025227"/>
    </source>
</evidence>
<proteinExistence type="predicted"/>
<sequence length="211" mass="24854">MRQQRRRRRMYAPQHALGHLAMSIDSYKSLATQIGRLRLRRWAQPRLRQSSLPTHQHQATKRRSWKRFRWISRGSAQKTMLSSRKQSPVTSINENHFASLTSEWEDPATDNVDEEYNPLVEHLHHSARKAESLQAMRRSDEGSIRKARQSFANYNIKMTSLRRPDDIAFRKATEKVIYDLYSDLFGSHVFLPIHHLGQYEYIAPLVLLSEM</sequence>
<evidence type="ECO:0000313" key="2">
    <source>
        <dbReference type="WBParaSite" id="HCON_00182740-00001"/>
    </source>
</evidence>
<organism evidence="1 2">
    <name type="scientific">Haemonchus contortus</name>
    <name type="common">Barber pole worm</name>
    <dbReference type="NCBI Taxonomy" id="6289"/>
    <lineage>
        <taxon>Eukaryota</taxon>
        <taxon>Metazoa</taxon>
        <taxon>Ecdysozoa</taxon>
        <taxon>Nematoda</taxon>
        <taxon>Chromadorea</taxon>
        <taxon>Rhabditida</taxon>
        <taxon>Rhabditina</taxon>
        <taxon>Rhabditomorpha</taxon>
        <taxon>Strongyloidea</taxon>
        <taxon>Trichostrongylidae</taxon>
        <taxon>Haemonchus</taxon>
    </lineage>
</organism>
<dbReference type="OrthoDB" id="5853242at2759"/>
<reference evidence="2" key="1">
    <citation type="submission" date="2020-12" db="UniProtKB">
        <authorList>
            <consortium name="WormBaseParasite"/>
        </authorList>
    </citation>
    <scope>IDENTIFICATION</scope>
    <source>
        <strain evidence="2">MHco3</strain>
    </source>
</reference>